<dbReference type="CDD" id="cd03766">
    <property type="entry name" value="Gn_AT_II_novel"/>
    <property type="match status" value="1"/>
</dbReference>
<organism evidence="6 7">
    <name type="scientific">Schizosaccharomyces osmophilus</name>
    <dbReference type="NCBI Taxonomy" id="2545709"/>
    <lineage>
        <taxon>Eukaryota</taxon>
        <taxon>Fungi</taxon>
        <taxon>Dikarya</taxon>
        <taxon>Ascomycota</taxon>
        <taxon>Taphrinomycotina</taxon>
        <taxon>Schizosaccharomycetes</taxon>
        <taxon>Schizosaccharomycetales</taxon>
        <taxon>Schizosaccharomycetaceae</taxon>
        <taxon>Schizosaccharomyces</taxon>
    </lineage>
</organism>
<dbReference type="PANTHER" id="PTHR45937">
    <property type="entry name" value="ASPARAGINE SYNTHETASE DOMAIN-CONTAINING PROTEIN 1"/>
    <property type="match status" value="1"/>
</dbReference>
<dbReference type="Pfam" id="PF00733">
    <property type="entry name" value="Asn_synthase"/>
    <property type="match status" value="1"/>
</dbReference>
<evidence type="ECO:0000313" key="7">
    <source>
        <dbReference type="Proteomes" id="UP001212411"/>
    </source>
</evidence>
<dbReference type="SUPFAM" id="SSF52402">
    <property type="entry name" value="Adenine nucleotide alpha hydrolases-like"/>
    <property type="match status" value="1"/>
</dbReference>
<keyword evidence="1" id="KW-0028">Amino-acid biosynthesis</keyword>
<dbReference type="RefSeq" id="XP_056036315.1">
    <property type="nucleotide sequence ID" value="XM_056179957.1"/>
</dbReference>
<dbReference type="Gene3D" id="3.40.50.620">
    <property type="entry name" value="HUPs"/>
    <property type="match status" value="1"/>
</dbReference>
<evidence type="ECO:0000256" key="1">
    <source>
        <dbReference type="ARBA" id="ARBA00022605"/>
    </source>
</evidence>
<dbReference type="InterPro" id="IPR017932">
    <property type="entry name" value="GATase_2_dom"/>
</dbReference>
<dbReference type="InterPro" id="IPR014729">
    <property type="entry name" value="Rossmann-like_a/b/a_fold"/>
</dbReference>
<evidence type="ECO:0000313" key="6">
    <source>
        <dbReference type="EMBL" id="WBW72072.1"/>
    </source>
</evidence>
<dbReference type="InterPro" id="IPR029055">
    <property type="entry name" value="Ntn_hydrolases_N"/>
</dbReference>
<feature type="domain" description="Glutamine amidotransferase type-2" evidence="5">
    <location>
        <begin position="2"/>
        <end position="195"/>
    </location>
</feature>
<dbReference type="AlphaFoldDB" id="A0AAE9WB78"/>
<dbReference type="InterPro" id="IPR051857">
    <property type="entry name" value="Asn_synthetase_domain"/>
</dbReference>
<reference evidence="6 7" key="1">
    <citation type="journal article" date="2023" name="G3 (Bethesda)">
        <title>A high-quality reference genome for the fission yeast Schizosaccharomyces osmophilus.</title>
        <authorList>
            <person name="Jia G.S."/>
            <person name="Zhang W.C."/>
            <person name="Liang Y."/>
            <person name="Liu X.H."/>
            <person name="Rhind N."/>
            <person name="Pidoux A."/>
            <person name="Brysch-Herzberg M."/>
            <person name="Du L.L."/>
        </authorList>
    </citation>
    <scope>NUCLEOTIDE SEQUENCE [LARGE SCALE GENOMIC DNA]</scope>
    <source>
        <strain evidence="6 7">CBS 15793</strain>
    </source>
</reference>
<dbReference type="SUPFAM" id="SSF56235">
    <property type="entry name" value="N-terminal nucleophile aminohydrolases (Ntn hydrolases)"/>
    <property type="match status" value="1"/>
</dbReference>
<feature type="region of interest" description="Disordered" evidence="4">
    <location>
        <begin position="525"/>
        <end position="544"/>
    </location>
</feature>
<dbReference type="GO" id="GO:0006529">
    <property type="term" value="P:asparagine biosynthetic process"/>
    <property type="evidence" value="ECO:0007669"/>
    <property type="project" value="UniProtKB-KW"/>
</dbReference>
<dbReference type="PROSITE" id="PS51278">
    <property type="entry name" value="GATASE_TYPE_2"/>
    <property type="match status" value="1"/>
</dbReference>
<dbReference type="Gene3D" id="3.60.20.10">
    <property type="entry name" value="Glutamine Phosphoribosylpyrophosphate, subunit 1, domain 1"/>
    <property type="match status" value="1"/>
</dbReference>
<keyword evidence="7" id="KW-1185">Reference proteome</keyword>
<evidence type="ECO:0000259" key="5">
    <source>
        <dbReference type="PROSITE" id="PS51278"/>
    </source>
</evidence>
<dbReference type="GeneID" id="80874646"/>
<evidence type="ECO:0000256" key="3">
    <source>
        <dbReference type="ARBA" id="ARBA00022962"/>
    </source>
</evidence>
<dbReference type="GO" id="GO:0004066">
    <property type="term" value="F:asparagine synthase (glutamine-hydrolyzing) activity"/>
    <property type="evidence" value="ECO:0007669"/>
    <property type="project" value="InterPro"/>
</dbReference>
<dbReference type="CDD" id="cd01991">
    <property type="entry name" value="Asn_synthase_B_C"/>
    <property type="match status" value="1"/>
</dbReference>
<dbReference type="EMBL" id="CP115611">
    <property type="protein sequence ID" value="WBW72072.1"/>
    <property type="molecule type" value="Genomic_DNA"/>
</dbReference>
<dbReference type="KEGG" id="som:SOMG_01164"/>
<dbReference type="Proteomes" id="UP001212411">
    <property type="component" value="Chromosome 1"/>
</dbReference>
<dbReference type="PANTHER" id="PTHR45937:SF1">
    <property type="entry name" value="ASPARAGINE SYNTHETASE DOMAIN-CONTAINING PROTEIN 1"/>
    <property type="match status" value="1"/>
</dbReference>
<gene>
    <name evidence="6" type="primary">asn2</name>
    <name evidence="6" type="ORF">SOMG_01164</name>
</gene>
<protein>
    <submittedName>
        <fullName evidence="6">Asparagine synthase</fullName>
    </submittedName>
</protein>
<name>A0AAE9WB78_9SCHI</name>
<proteinExistence type="predicted"/>
<evidence type="ECO:0000256" key="4">
    <source>
        <dbReference type="SAM" id="MobiDB-lite"/>
    </source>
</evidence>
<evidence type="ECO:0000256" key="2">
    <source>
        <dbReference type="ARBA" id="ARBA00022888"/>
    </source>
</evidence>
<keyword evidence="3" id="KW-0315">Glutamine amidotransferase</keyword>
<accession>A0AAE9WB78</accession>
<sequence length="544" mass="61048">MCGILFALSPGGIEGLSASYVPCLRERICARGPDAFGKFQHKIAGWNLEYECSVLHLRGPCDNPTIQPHVDDDGNVLCWNGEIWQMGGETGFDSLECCNENDGSKLFRILKENDHDVERVLRMIQGPFAFVYYQKSTNTLWFGRDRLGRRSLLYHQEQERFVLASVSHGKDFQEVPPGFYAFTLQDNHPLSLAQPFPSSFIPFQLLPLSIDIPTFSNIETPVDTFYAQLMESLKDRVLTIPHNNNPQTKTVDPRLAVLYSGGVDCGVIARMIHEILPSSEPVDLINVAFENPRFMDTFATVDDDGCSTSVSDPYNACPDRQTGLQGWKELMTICPSRVWNFIAVNVPYTEASKQKDLVTSLIYPNDSIMDFSIGLAFYFASKGKGLLLQSFDDLPNISTCSPYKTPAKVLFSGLGADEQLGGYMRHLRAFERKGMQGLDEELKLDIERIPHRNLGRDDRIMSNQGKEVRYPFLDERLMALLSKMPTSSKMRLDLAGGDKLILRELARKLQSPLVGQEKKRAIQFGSKAAKMESGTGRTSGKKKL</sequence>
<keyword evidence="2" id="KW-0061">Asparagine biosynthesis</keyword>
<dbReference type="Pfam" id="PF13537">
    <property type="entry name" value="GATase_7"/>
    <property type="match status" value="1"/>
</dbReference>
<dbReference type="InterPro" id="IPR001962">
    <property type="entry name" value="Asn_synthase"/>
</dbReference>